<evidence type="ECO:0000256" key="1">
    <source>
        <dbReference type="SAM" id="MobiDB-lite"/>
    </source>
</evidence>
<name>A0A1K2H3N2_9NEIS</name>
<dbReference type="InterPro" id="IPR004027">
    <property type="entry name" value="SEC_C_motif"/>
</dbReference>
<evidence type="ECO:0000313" key="3">
    <source>
        <dbReference type="Proteomes" id="UP000186513"/>
    </source>
</evidence>
<dbReference type="Pfam" id="PF02810">
    <property type="entry name" value="SEC-C"/>
    <property type="match status" value="1"/>
</dbReference>
<protein>
    <submittedName>
        <fullName evidence="2">SEC-C motif-containing protein</fullName>
    </submittedName>
</protein>
<dbReference type="Pfam" id="PF06685">
    <property type="entry name" value="DUF1186"/>
    <property type="match status" value="1"/>
</dbReference>
<feature type="compositionally biased region" description="Acidic residues" evidence="1">
    <location>
        <begin position="278"/>
        <end position="287"/>
    </location>
</feature>
<dbReference type="Proteomes" id="UP000186513">
    <property type="component" value="Unassembled WGS sequence"/>
</dbReference>
<feature type="region of interest" description="Disordered" evidence="1">
    <location>
        <begin position="278"/>
        <end position="313"/>
    </location>
</feature>
<feature type="compositionally biased region" description="Basic and acidic residues" evidence="1">
    <location>
        <begin position="288"/>
        <end position="303"/>
    </location>
</feature>
<sequence>MTEPTVTLTPEQEAALPQDWPTMAAQLEHYQEDFPLLALHAALRQPALSVAPLLAELSACAAAPAQRTDDETGWMLHLYAMHLLATLREPQAFAPLLAIARLDGETLENLLGDHLTEGLPRALAATCAAGQEDALQTLAGDRTAYFWSRSAALRALALRTLEGDYPRAALLAWLQGEAEREAARMQDEGLDPEQGSETDYLSELVVTLEEIGAADMADQVAEWFEDGLIDDAFLELAESQKRLQRSWAECVAEELDHGWGYPRDIIAEIGRWACFQPDEDDEDEDAEREPQTPIKREAPKVGRNDPCPCGSGKKYKKCCGANA</sequence>
<dbReference type="PANTHER" id="PTHR33747:SF1">
    <property type="entry name" value="ADENYLATE CYCLASE-ASSOCIATED CAP C-TERMINAL DOMAIN-CONTAINING PROTEIN"/>
    <property type="match status" value="1"/>
</dbReference>
<organism evidence="2 3">
    <name type="scientific">Chitinimonas taiwanensis DSM 18899</name>
    <dbReference type="NCBI Taxonomy" id="1121279"/>
    <lineage>
        <taxon>Bacteria</taxon>
        <taxon>Pseudomonadati</taxon>
        <taxon>Pseudomonadota</taxon>
        <taxon>Betaproteobacteria</taxon>
        <taxon>Neisseriales</taxon>
        <taxon>Chitinibacteraceae</taxon>
        <taxon>Chitinimonas</taxon>
    </lineage>
</organism>
<dbReference type="AlphaFoldDB" id="A0A1K2H3N2"/>
<dbReference type="STRING" id="1121279.SAMN02745887_00146"/>
<accession>A0A1K2H3N2</accession>
<evidence type="ECO:0000313" key="2">
    <source>
        <dbReference type="EMBL" id="SFZ70293.1"/>
    </source>
</evidence>
<dbReference type="PANTHER" id="PTHR33747">
    <property type="entry name" value="UPF0225 PROTEIN SCO1677"/>
    <property type="match status" value="1"/>
</dbReference>
<dbReference type="EMBL" id="FPKR01000001">
    <property type="protein sequence ID" value="SFZ70293.1"/>
    <property type="molecule type" value="Genomic_DNA"/>
</dbReference>
<dbReference type="InterPro" id="IPR010602">
    <property type="entry name" value="DUF1186"/>
</dbReference>
<keyword evidence="3" id="KW-1185">Reference proteome</keyword>
<dbReference type="Gene3D" id="3.10.450.50">
    <property type="match status" value="1"/>
</dbReference>
<gene>
    <name evidence="2" type="ORF">SAMN02745887_00146</name>
</gene>
<proteinExistence type="predicted"/>
<reference evidence="2 3" key="1">
    <citation type="submission" date="2016-11" db="EMBL/GenBank/DDBJ databases">
        <authorList>
            <person name="Jaros S."/>
            <person name="Januszkiewicz K."/>
            <person name="Wedrychowicz H."/>
        </authorList>
    </citation>
    <scope>NUCLEOTIDE SEQUENCE [LARGE SCALE GENOMIC DNA]</scope>
    <source>
        <strain evidence="2 3">DSM 18899</strain>
    </source>
</reference>
<dbReference type="SUPFAM" id="SSF103642">
    <property type="entry name" value="Sec-C motif"/>
    <property type="match status" value="1"/>
</dbReference>